<feature type="transmembrane region" description="Helical" evidence="7">
    <location>
        <begin position="12"/>
        <end position="29"/>
    </location>
</feature>
<dbReference type="AlphaFoldDB" id="W4Q3C4"/>
<keyword evidence="10" id="KW-1185">Reference proteome</keyword>
<dbReference type="GO" id="GO:0055085">
    <property type="term" value="P:transmembrane transport"/>
    <property type="evidence" value="ECO:0007669"/>
    <property type="project" value="InterPro"/>
</dbReference>
<feature type="transmembrane region" description="Helical" evidence="7">
    <location>
        <begin position="73"/>
        <end position="97"/>
    </location>
</feature>
<comment type="subcellular location">
    <subcellularLocation>
        <location evidence="1">Cell membrane</location>
        <topology evidence="1">Multi-pass membrane protein</topology>
    </subcellularLocation>
</comment>
<gene>
    <name evidence="9" type="ORF">JCM9140_2488</name>
</gene>
<organism evidence="9 10">
    <name type="scientific">Halalkalibacter wakoensis JCM 9140</name>
    <dbReference type="NCBI Taxonomy" id="1236970"/>
    <lineage>
        <taxon>Bacteria</taxon>
        <taxon>Bacillati</taxon>
        <taxon>Bacillota</taxon>
        <taxon>Bacilli</taxon>
        <taxon>Bacillales</taxon>
        <taxon>Bacillaceae</taxon>
        <taxon>Halalkalibacter</taxon>
    </lineage>
</organism>
<dbReference type="Gene3D" id="1.10.3720.10">
    <property type="entry name" value="MetI-like"/>
    <property type="match status" value="1"/>
</dbReference>
<evidence type="ECO:0000256" key="1">
    <source>
        <dbReference type="ARBA" id="ARBA00004651"/>
    </source>
</evidence>
<dbReference type="InterPro" id="IPR035906">
    <property type="entry name" value="MetI-like_sf"/>
</dbReference>
<dbReference type="PANTHER" id="PTHR30043">
    <property type="entry name" value="PHOSPHONATES TRANSPORT SYSTEM PERMEASE PROTEIN"/>
    <property type="match status" value="1"/>
</dbReference>
<keyword evidence="2" id="KW-0813">Transport</keyword>
<proteinExistence type="predicted"/>
<dbReference type="GO" id="GO:0005886">
    <property type="term" value="C:plasma membrane"/>
    <property type="evidence" value="ECO:0007669"/>
    <property type="project" value="UniProtKB-SubCell"/>
</dbReference>
<evidence type="ECO:0000256" key="7">
    <source>
        <dbReference type="SAM" id="Phobius"/>
    </source>
</evidence>
<accession>W4Q3C4</accession>
<evidence type="ECO:0000313" key="9">
    <source>
        <dbReference type="EMBL" id="GAE26430.1"/>
    </source>
</evidence>
<protein>
    <submittedName>
        <fullName evidence="9">Phosphonate ABC transporter</fullName>
    </submittedName>
</protein>
<evidence type="ECO:0000259" key="8">
    <source>
        <dbReference type="PROSITE" id="PS50928"/>
    </source>
</evidence>
<dbReference type="InterPro" id="IPR000515">
    <property type="entry name" value="MetI-like"/>
</dbReference>
<dbReference type="STRING" id="1236970.JCM9140_2488"/>
<sequence length="148" mass="16374">MKKFQDSKDKMTKRIILFLAIVLFVYSIFQLEIMPDRILKSWERSQHLLFGMIPPTLDEPIDIAGAALESLQVAVMGTLFGVIFSVILACFAARNLAPHWTISYAVKGFAAFVRAVPALIWAILFIIAVGLGPTPGILAWQLIVLGCL</sequence>
<evidence type="ECO:0000256" key="2">
    <source>
        <dbReference type="ARBA" id="ARBA00022448"/>
    </source>
</evidence>
<dbReference type="PANTHER" id="PTHR30043:SF1">
    <property type="entry name" value="ABC TRANSPORT SYSTEM PERMEASE PROTEIN P69"/>
    <property type="match status" value="1"/>
</dbReference>
<evidence type="ECO:0000256" key="4">
    <source>
        <dbReference type="ARBA" id="ARBA00022692"/>
    </source>
</evidence>
<evidence type="ECO:0000256" key="6">
    <source>
        <dbReference type="ARBA" id="ARBA00023136"/>
    </source>
</evidence>
<dbReference type="Proteomes" id="UP000018890">
    <property type="component" value="Unassembled WGS sequence"/>
</dbReference>
<keyword evidence="5 7" id="KW-1133">Transmembrane helix</keyword>
<dbReference type="RefSeq" id="WP_052002203.1">
    <property type="nucleotide sequence ID" value="NZ_BAUT01000024.1"/>
</dbReference>
<comment type="caution">
    <text evidence="9">The sequence shown here is derived from an EMBL/GenBank/DDBJ whole genome shotgun (WGS) entry which is preliminary data.</text>
</comment>
<dbReference type="OrthoDB" id="8557224at2"/>
<keyword evidence="3" id="KW-1003">Cell membrane</keyword>
<feature type="transmembrane region" description="Helical" evidence="7">
    <location>
        <begin position="109"/>
        <end position="131"/>
    </location>
</feature>
<dbReference type="PROSITE" id="PS50928">
    <property type="entry name" value="ABC_TM1"/>
    <property type="match status" value="1"/>
</dbReference>
<evidence type="ECO:0000256" key="5">
    <source>
        <dbReference type="ARBA" id="ARBA00022989"/>
    </source>
</evidence>
<feature type="domain" description="ABC transmembrane type-1" evidence="8">
    <location>
        <begin position="67"/>
        <end position="148"/>
    </location>
</feature>
<keyword evidence="6 7" id="KW-0472">Membrane</keyword>
<name>W4Q3C4_9BACI</name>
<evidence type="ECO:0000256" key="3">
    <source>
        <dbReference type="ARBA" id="ARBA00022475"/>
    </source>
</evidence>
<dbReference type="SUPFAM" id="SSF161098">
    <property type="entry name" value="MetI-like"/>
    <property type="match status" value="1"/>
</dbReference>
<evidence type="ECO:0000313" key="10">
    <source>
        <dbReference type="Proteomes" id="UP000018890"/>
    </source>
</evidence>
<reference evidence="9" key="1">
    <citation type="journal article" date="2014" name="Genome Announc.">
        <title>Draft Genome Sequences of Three Alkaliphilic Bacillus Strains, Bacillus wakoensis JCM 9140T, Bacillus akibai JCM 9157T, and Bacillus hemicellulosilyticus JCM 9152T.</title>
        <authorList>
            <person name="Yuki M."/>
            <person name="Oshima K."/>
            <person name="Suda W."/>
            <person name="Oshida Y."/>
            <person name="Kitamura K."/>
            <person name="Iida T."/>
            <person name="Hattori M."/>
            <person name="Ohkuma M."/>
        </authorList>
    </citation>
    <scope>NUCLEOTIDE SEQUENCE [LARGE SCALE GENOMIC DNA]</scope>
    <source>
        <strain evidence="9">JCM 9140</strain>
    </source>
</reference>
<dbReference type="EMBL" id="BAUT01000024">
    <property type="protein sequence ID" value="GAE26430.1"/>
    <property type="molecule type" value="Genomic_DNA"/>
</dbReference>
<keyword evidence="4 7" id="KW-0812">Transmembrane</keyword>